<dbReference type="NCBIfam" id="TIGR00250">
    <property type="entry name" value="RNAse_H_YqgF"/>
    <property type="match status" value="1"/>
</dbReference>
<evidence type="ECO:0000259" key="6">
    <source>
        <dbReference type="SMART" id="SM00732"/>
    </source>
</evidence>
<dbReference type="AlphaFoldDB" id="A0A2W7RSG8"/>
<keyword evidence="4 5" id="KW-0378">Hydrolase</keyword>
<evidence type="ECO:0000313" key="7">
    <source>
        <dbReference type="EMBL" id="PZX63678.1"/>
    </source>
</evidence>
<dbReference type="PANTHER" id="PTHR33317:SF4">
    <property type="entry name" value="POLYNUCLEOTIDYL TRANSFERASE, RIBONUCLEASE H-LIKE SUPERFAMILY PROTEIN"/>
    <property type="match status" value="1"/>
</dbReference>
<dbReference type="CDD" id="cd16964">
    <property type="entry name" value="YqgF"/>
    <property type="match status" value="1"/>
</dbReference>
<keyword evidence="2 5" id="KW-0690">Ribosome biogenesis</keyword>
<proteinExistence type="inferred from homology"/>
<dbReference type="SUPFAM" id="SSF53098">
    <property type="entry name" value="Ribonuclease H-like"/>
    <property type="match status" value="1"/>
</dbReference>
<dbReference type="RefSeq" id="WP_111294490.1">
    <property type="nucleotide sequence ID" value="NZ_QKZV01000003.1"/>
</dbReference>
<evidence type="ECO:0000256" key="1">
    <source>
        <dbReference type="ARBA" id="ARBA00022490"/>
    </source>
</evidence>
<dbReference type="GO" id="GO:0005829">
    <property type="term" value="C:cytosol"/>
    <property type="evidence" value="ECO:0007669"/>
    <property type="project" value="TreeGrafter"/>
</dbReference>
<evidence type="ECO:0000313" key="8">
    <source>
        <dbReference type="Proteomes" id="UP000249720"/>
    </source>
</evidence>
<evidence type="ECO:0000256" key="2">
    <source>
        <dbReference type="ARBA" id="ARBA00022517"/>
    </source>
</evidence>
<dbReference type="GO" id="GO:0016788">
    <property type="term" value="F:hydrolase activity, acting on ester bonds"/>
    <property type="evidence" value="ECO:0007669"/>
    <property type="project" value="UniProtKB-UniRule"/>
</dbReference>
<keyword evidence="8" id="KW-1185">Reference proteome</keyword>
<evidence type="ECO:0000256" key="5">
    <source>
        <dbReference type="HAMAP-Rule" id="MF_00651"/>
    </source>
</evidence>
<dbReference type="Proteomes" id="UP000249720">
    <property type="component" value="Unassembled WGS sequence"/>
</dbReference>
<protein>
    <recommendedName>
        <fullName evidence="5">Putative pre-16S rRNA nuclease</fullName>
        <ecNumber evidence="5">3.1.-.-</ecNumber>
    </recommendedName>
</protein>
<dbReference type="InterPro" id="IPR005227">
    <property type="entry name" value="YqgF"/>
</dbReference>
<dbReference type="Pfam" id="PF03652">
    <property type="entry name" value="RuvX"/>
    <property type="match status" value="1"/>
</dbReference>
<feature type="domain" description="YqgF/RNase H-like" evidence="6">
    <location>
        <begin position="2"/>
        <end position="100"/>
    </location>
</feature>
<dbReference type="SMART" id="SM00732">
    <property type="entry name" value="YqgFc"/>
    <property type="match status" value="1"/>
</dbReference>
<dbReference type="GO" id="GO:0000967">
    <property type="term" value="P:rRNA 5'-end processing"/>
    <property type="evidence" value="ECO:0007669"/>
    <property type="project" value="UniProtKB-UniRule"/>
</dbReference>
<accession>A0A2W7RSG8</accession>
<comment type="similarity">
    <text evidence="5">Belongs to the YqgF HJR family.</text>
</comment>
<dbReference type="InterPro" id="IPR012337">
    <property type="entry name" value="RNaseH-like_sf"/>
</dbReference>
<evidence type="ECO:0000256" key="4">
    <source>
        <dbReference type="ARBA" id="ARBA00022801"/>
    </source>
</evidence>
<comment type="subcellular location">
    <subcellularLocation>
        <location evidence="5">Cytoplasm</location>
    </subcellularLocation>
</comment>
<gene>
    <name evidence="7" type="ORF">LX80_01329</name>
</gene>
<dbReference type="EC" id="3.1.-.-" evidence="5"/>
<dbReference type="PANTHER" id="PTHR33317">
    <property type="entry name" value="POLYNUCLEOTIDYL TRANSFERASE, RIBONUCLEASE H-LIKE SUPERFAMILY PROTEIN"/>
    <property type="match status" value="1"/>
</dbReference>
<comment type="function">
    <text evidence="5">Could be a nuclease involved in processing of the 5'-end of pre-16S rRNA.</text>
</comment>
<sequence>MGRILCIDYGGKRTGIAVTDPLQIIATPLTTIPSNTLISFLKNYVAKEAVELILIGEPFNLDQTVTHATPLVHKAIQNLKKNFPGIPIQTVDEQYTSKMASKAMVEMGMKKKQRQVKENVDQIAAAIMLQTYLQERSM</sequence>
<reference evidence="7 8" key="1">
    <citation type="submission" date="2018-06" db="EMBL/GenBank/DDBJ databases">
        <title>Genomic Encyclopedia of Archaeal and Bacterial Type Strains, Phase II (KMG-II): from individual species to whole genera.</title>
        <authorList>
            <person name="Goeker M."/>
        </authorList>
    </citation>
    <scope>NUCLEOTIDE SEQUENCE [LARGE SCALE GENOMIC DNA]</scope>
    <source>
        <strain evidence="7 8">DSM 23241</strain>
    </source>
</reference>
<dbReference type="OrthoDB" id="9796140at2"/>
<name>A0A2W7RSG8_9BACT</name>
<comment type="caution">
    <text evidence="7">The sequence shown here is derived from an EMBL/GenBank/DDBJ whole genome shotgun (WGS) entry which is preliminary data.</text>
</comment>
<dbReference type="EMBL" id="QKZV01000003">
    <property type="protein sequence ID" value="PZX63678.1"/>
    <property type="molecule type" value="Genomic_DNA"/>
</dbReference>
<keyword evidence="3 5" id="KW-0540">Nuclease</keyword>
<keyword evidence="1 5" id="KW-0963">Cytoplasm</keyword>
<dbReference type="InterPro" id="IPR037027">
    <property type="entry name" value="YqgF/RNaseH-like_dom_sf"/>
</dbReference>
<dbReference type="HAMAP" id="MF_00651">
    <property type="entry name" value="Nuclease_YqgF"/>
    <property type="match status" value="1"/>
</dbReference>
<dbReference type="InterPro" id="IPR006641">
    <property type="entry name" value="YqgF/RNaseH-like_dom"/>
</dbReference>
<organism evidence="7 8">
    <name type="scientific">Hydrotalea sandarakina</name>
    <dbReference type="NCBI Taxonomy" id="1004304"/>
    <lineage>
        <taxon>Bacteria</taxon>
        <taxon>Pseudomonadati</taxon>
        <taxon>Bacteroidota</taxon>
        <taxon>Chitinophagia</taxon>
        <taxon>Chitinophagales</taxon>
        <taxon>Chitinophagaceae</taxon>
        <taxon>Hydrotalea</taxon>
    </lineage>
</organism>
<dbReference type="Gene3D" id="3.30.420.140">
    <property type="entry name" value="YqgF/RNase H-like domain"/>
    <property type="match status" value="1"/>
</dbReference>
<dbReference type="GO" id="GO:0004518">
    <property type="term" value="F:nuclease activity"/>
    <property type="evidence" value="ECO:0007669"/>
    <property type="project" value="UniProtKB-KW"/>
</dbReference>
<evidence type="ECO:0000256" key="3">
    <source>
        <dbReference type="ARBA" id="ARBA00022722"/>
    </source>
</evidence>